<evidence type="ECO:0000313" key="2">
    <source>
        <dbReference type="Proteomes" id="UP001187531"/>
    </source>
</evidence>
<dbReference type="PANTHER" id="PTHR22796:SF1">
    <property type="entry name" value="VWFA DOMAIN-CONTAINING PROTEIN"/>
    <property type="match status" value="1"/>
</dbReference>
<sequence>YMKMDGEDVNETSEITSTDYKNTKAMAESKQFFCLDRHFTESTGTTRQRIFKEEALVSLFILDCPPAIASTFCRLLHRLSLEFCSFSDVEEKDFFSEVKETKKSAKIDISKLFNSYSMELFRITQRIEEDIFIGEDLKLPLIAIISQVEKIQSHTGKIIEYLFNVRTSFDADGTSNIEVGQGLVCLGNKKKKTCIVIHIQGNFEQYWKTLTGFADYLIVEDHYTSRLDLIDSPVAENKSSFQGDKLSSFINKYSCETSLPNFISVWIPNLPNVKNISTGRPFCLIEGSLDYFLEIQRSRLLLRIFREATLHQLPLFSLFPSNGCLRSEIDVLRKMYLHVSEMDGLEKYRSNSLFLQDSFVKEGKLQEELYEFKYVNESNDRSIIQQKISKEREFRFNLSLNTDPLITYFLEGLDKKDVDKTVIHLQVPSDAISINIKKSRTVAQLAEDVREKTKKFSESLQVSAADSESVDQRDNKIATLSILPSDATILVIKGENDNALKDILPIVSLAYKGSKLAEEREGILSCKIFAAYNQVKADEDHRNKLQNIFSQLSVTLVESFAKTNSFKDLEAHTSIQFPNMFTSDEAIRVFGCNTKGDPPSNMPNEDFSQQLVDFREYIHKQVVSQLGWKAKEIGSLENYLCLVWDCLNNSDFDLSFEKVIERPTYTVLDNKYQNLKKAYYIEYEEQYSLLKDEYKDNHSSINEKPLSFKEIYEMVENLELKMKPQSDKFEEEVYSMFEEKQNQKWKMEFSRKVQDTINLTTNQWRHKFEVMLRNQLTFDAKVKEYEKELRDKIIEEFRATSMKEKTEEQLIGIFNRTYEDILKKAKKENPPLDVKDAALNAYRSNSTIASLEIDLLSEKGKPSFWGTLWHGAKSGAKNLIDPLVQWLIQNQTSENKIENMVVPMLIRVANGRKY</sequence>
<keyword evidence="2" id="KW-1185">Reference proteome</keyword>
<organism evidence="1 2">
    <name type="scientific">Artemia franciscana</name>
    <name type="common">Brine shrimp</name>
    <name type="synonym">Artemia sanfranciscana</name>
    <dbReference type="NCBI Taxonomy" id="6661"/>
    <lineage>
        <taxon>Eukaryota</taxon>
        <taxon>Metazoa</taxon>
        <taxon>Ecdysozoa</taxon>
        <taxon>Arthropoda</taxon>
        <taxon>Crustacea</taxon>
        <taxon>Branchiopoda</taxon>
        <taxon>Anostraca</taxon>
        <taxon>Artemiidae</taxon>
        <taxon>Artemia</taxon>
    </lineage>
</organism>
<gene>
    <name evidence="1" type="ORF">QYM36_002755</name>
</gene>
<reference evidence="1" key="1">
    <citation type="submission" date="2023-07" db="EMBL/GenBank/DDBJ databases">
        <title>Chromosome-level genome assembly of Artemia franciscana.</title>
        <authorList>
            <person name="Jo E."/>
        </authorList>
    </citation>
    <scope>NUCLEOTIDE SEQUENCE</scope>
    <source>
        <tissue evidence="1">Whole body</tissue>
    </source>
</reference>
<dbReference type="PANTHER" id="PTHR22796">
    <property type="entry name" value="URG4-RELATED"/>
    <property type="match status" value="1"/>
</dbReference>
<proteinExistence type="predicted"/>
<dbReference type="AlphaFoldDB" id="A0AA88LHW9"/>
<dbReference type="EMBL" id="JAVRJZ010000005">
    <property type="protein sequence ID" value="KAK2722325.1"/>
    <property type="molecule type" value="Genomic_DNA"/>
</dbReference>
<protein>
    <submittedName>
        <fullName evidence="1">Uncharacterized protein</fullName>
    </submittedName>
</protein>
<accession>A0AA88LHW9</accession>
<comment type="caution">
    <text evidence="1">The sequence shown here is derived from an EMBL/GenBank/DDBJ whole genome shotgun (WGS) entry which is preliminary data.</text>
</comment>
<evidence type="ECO:0000313" key="1">
    <source>
        <dbReference type="EMBL" id="KAK2722325.1"/>
    </source>
</evidence>
<dbReference type="Proteomes" id="UP001187531">
    <property type="component" value="Unassembled WGS sequence"/>
</dbReference>
<feature type="non-terminal residue" evidence="1">
    <location>
        <position position="1"/>
    </location>
</feature>
<name>A0AA88LHW9_ARTSF</name>